<protein>
    <submittedName>
        <fullName evidence="1">Mlp lipoprotein family protein</fullName>
    </submittedName>
</protein>
<sequence>MMNSSNLMFLKLDLIHQSKMLKTTRPRYQTNIQGFISWLLNKPPKQKELANAFTIVYDFRRSKATTIK</sequence>
<proteinExistence type="predicted"/>
<dbReference type="HOGENOM" id="CLU_2785658_0_0_12"/>
<gene>
    <name evidence="1" type="ORF">BOM_1235</name>
</gene>
<geneLocation type="plasmid" evidence="1">
    <name>unnamed</name>
</geneLocation>
<keyword evidence="1" id="KW-0614">Plasmid</keyword>
<evidence type="ECO:0000313" key="1">
    <source>
        <dbReference type="EMBL" id="AHH05778.1"/>
    </source>
</evidence>
<dbReference type="AlphaFoldDB" id="W5SGH5"/>
<reference evidence="1" key="1">
    <citation type="submission" date="2013-02" db="EMBL/GenBank/DDBJ databases">
        <title>Comparative genomics of Borrelia species.</title>
        <authorList>
            <person name="Schwan T.G."/>
            <person name="Raffel S.J."/>
            <person name="Porcella S.F."/>
        </authorList>
    </citation>
    <scope>NUCLEOTIDE SEQUENCE</scope>
    <source>
        <strain evidence="1">FR64b</strain>
        <plasmid evidence="1">unnamed</plasmid>
    </source>
</reference>
<dbReference type="EMBL" id="CP004234">
    <property type="protein sequence ID" value="AHH05778.1"/>
    <property type="molecule type" value="Genomic_DNA"/>
</dbReference>
<name>W5SGH5_9SPIR</name>
<organism evidence="1">
    <name type="scientific">Borrelia miyamotoi FR64b</name>
    <dbReference type="NCBI Taxonomy" id="1292392"/>
    <lineage>
        <taxon>Bacteria</taxon>
        <taxon>Pseudomonadati</taxon>
        <taxon>Spirochaetota</taxon>
        <taxon>Spirochaetia</taxon>
        <taxon>Spirochaetales</taxon>
        <taxon>Borreliaceae</taxon>
        <taxon>Borrelia</taxon>
    </lineage>
</organism>
<keyword evidence="1" id="KW-0449">Lipoprotein</keyword>
<accession>W5SGH5</accession>